<dbReference type="SUPFAM" id="SSF51445">
    <property type="entry name" value="(Trans)glycosidases"/>
    <property type="match status" value="1"/>
</dbReference>
<keyword evidence="7" id="KW-0119">Carbohydrate metabolism</keyword>
<dbReference type="InterPro" id="IPR017853">
    <property type="entry name" value="GH"/>
</dbReference>
<proteinExistence type="inferred from homology"/>
<evidence type="ECO:0000256" key="8">
    <source>
        <dbReference type="ARBA" id="ARBA00031423"/>
    </source>
</evidence>
<dbReference type="GO" id="GO:0005975">
    <property type="term" value="P:carbohydrate metabolic process"/>
    <property type="evidence" value="ECO:0007669"/>
    <property type="project" value="InterPro"/>
</dbReference>
<sequence length="680" mass="74600">MAAESYRELAPLLELARAYGVATSYENWERRRVDVDPDVIRTVLSILDVETDTPEALRRELDRARARASAGTLPPTVVVRPGQRWSLPSGGTAYDESGAAHEVRDGAPVELPLGWYRLSAAGSEATLVVAPERLPAPPPAWGWMLQLYALRSARSWGMGDLADLRTFTAWAADTGQADLVLLNPLHAVATVPGVQASPYSPSSRRFANALYLAVEDTEAYRRAEPGVRARVDTLRPDVGGEHIDDERIDYDRVWRTKREALELLFPYAEPVGDLDPALRDFATYCALAEVHGPDWRTWPEPLRRPGPPARSEAGDRVAFHAWLQRETARQLGRVQDGARRAGMHVGLVHDLAVGVDPGGADGWLLQDVLARGVTAGAPPDDFNRQGQNWGLAAWRPDRLAETGYAAYRDMLRSVLAHAGGVRVDHVMGLWRLWWVPPGASPDQGTYVSYDDEAMLAILMLEAHRAGAVVVAEDLGTVEPHVSRALRDANLLGSQVLWFAREEKADDEPGVPPFQSPTGWPAGTMASISTHDLPTAAGMLDSEHVRVRAELGLLGDRAAVEAEAERARADRRELVALLHRENLIGDDPTDDELIVGLHRLLAASPSRFLLASPYDVLGEKRQPNLPGTVDQYPNWRIPLPVTLEAMRDDPRIREVAWLLGQARPRSGMDEGEPGDTGGQFA</sequence>
<dbReference type="InterPro" id="IPR003385">
    <property type="entry name" value="Glyco_hydro_77"/>
</dbReference>
<dbReference type="Proteomes" id="UP000599074">
    <property type="component" value="Unassembled WGS sequence"/>
</dbReference>
<reference evidence="10" key="1">
    <citation type="submission" date="2021-01" db="EMBL/GenBank/DDBJ databases">
        <title>Whole genome shotgun sequence of Planosporangium mesophilum NBRC 109066.</title>
        <authorList>
            <person name="Komaki H."/>
            <person name="Tamura T."/>
        </authorList>
    </citation>
    <scope>NUCLEOTIDE SEQUENCE</scope>
    <source>
        <strain evidence="10">NBRC 109066</strain>
    </source>
</reference>
<organism evidence="10 11">
    <name type="scientific">Planosporangium mesophilum</name>
    <dbReference type="NCBI Taxonomy" id="689768"/>
    <lineage>
        <taxon>Bacteria</taxon>
        <taxon>Bacillati</taxon>
        <taxon>Actinomycetota</taxon>
        <taxon>Actinomycetes</taxon>
        <taxon>Micromonosporales</taxon>
        <taxon>Micromonosporaceae</taxon>
        <taxon>Planosporangium</taxon>
    </lineage>
</organism>
<evidence type="ECO:0000256" key="4">
    <source>
        <dbReference type="ARBA" id="ARBA00020295"/>
    </source>
</evidence>
<dbReference type="Gene3D" id="3.20.20.80">
    <property type="entry name" value="Glycosidases"/>
    <property type="match status" value="1"/>
</dbReference>
<evidence type="ECO:0000313" key="10">
    <source>
        <dbReference type="EMBL" id="GII25814.1"/>
    </source>
</evidence>
<dbReference type="EC" id="2.4.1.25" evidence="3"/>
<comment type="caution">
    <text evidence="10">The sequence shown here is derived from an EMBL/GenBank/DDBJ whole genome shotgun (WGS) entry which is preliminary data.</text>
</comment>
<protein>
    <recommendedName>
        <fullName evidence="4">4-alpha-glucanotransferase</fullName>
        <ecNumber evidence="3">2.4.1.25</ecNumber>
    </recommendedName>
    <alternativeName>
        <fullName evidence="8">Amylomaltase</fullName>
    </alternativeName>
    <alternativeName>
        <fullName evidence="9">Disproportionating enzyme</fullName>
    </alternativeName>
</protein>
<dbReference type="AlphaFoldDB" id="A0A8J3TJK2"/>
<evidence type="ECO:0000256" key="9">
    <source>
        <dbReference type="ARBA" id="ARBA00031501"/>
    </source>
</evidence>
<dbReference type="Pfam" id="PF02446">
    <property type="entry name" value="Glyco_hydro_77"/>
    <property type="match status" value="1"/>
</dbReference>
<dbReference type="GO" id="GO:0004134">
    <property type="term" value="F:4-alpha-glucanotransferase activity"/>
    <property type="evidence" value="ECO:0007669"/>
    <property type="project" value="UniProtKB-EC"/>
</dbReference>
<evidence type="ECO:0000256" key="5">
    <source>
        <dbReference type="ARBA" id="ARBA00022676"/>
    </source>
</evidence>
<dbReference type="RefSeq" id="WP_239088492.1">
    <property type="nucleotide sequence ID" value="NZ_BOON01000059.1"/>
</dbReference>
<evidence type="ECO:0000256" key="7">
    <source>
        <dbReference type="ARBA" id="ARBA00023277"/>
    </source>
</evidence>
<evidence type="ECO:0000313" key="11">
    <source>
        <dbReference type="Proteomes" id="UP000599074"/>
    </source>
</evidence>
<evidence type="ECO:0000256" key="3">
    <source>
        <dbReference type="ARBA" id="ARBA00012560"/>
    </source>
</evidence>
<dbReference type="PANTHER" id="PTHR32438:SF5">
    <property type="entry name" value="4-ALPHA-GLUCANOTRANSFERASE DPE1, CHLOROPLASTIC_AMYLOPLASTIC"/>
    <property type="match status" value="1"/>
</dbReference>
<keyword evidence="11" id="KW-1185">Reference proteome</keyword>
<gene>
    <name evidence="10" type="primary">malQ</name>
    <name evidence="10" type="ORF">Pme01_54110</name>
</gene>
<dbReference type="EMBL" id="BOON01000059">
    <property type="protein sequence ID" value="GII25814.1"/>
    <property type="molecule type" value="Genomic_DNA"/>
</dbReference>
<keyword evidence="5" id="KW-0328">Glycosyltransferase</keyword>
<comment type="similarity">
    <text evidence="2">Belongs to the disproportionating enzyme family.</text>
</comment>
<accession>A0A8J3TJK2</accession>
<evidence type="ECO:0000256" key="2">
    <source>
        <dbReference type="ARBA" id="ARBA00005684"/>
    </source>
</evidence>
<name>A0A8J3TJK2_9ACTN</name>
<dbReference type="PANTHER" id="PTHR32438">
    <property type="entry name" value="4-ALPHA-GLUCANOTRANSFERASE DPE1, CHLOROPLASTIC/AMYLOPLASTIC"/>
    <property type="match status" value="1"/>
</dbReference>
<evidence type="ECO:0000256" key="6">
    <source>
        <dbReference type="ARBA" id="ARBA00022679"/>
    </source>
</evidence>
<keyword evidence="6" id="KW-0808">Transferase</keyword>
<comment type="catalytic activity">
    <reaction evidence="1">
        <text>Transfers a segment of a (1-&gt;4)-alpha-D-glucan to a new position in an acceptor, which may be glucose or a (1-&gt;4)-alpha-D-glucan.</text>
        <dbReference type="EC" id="2.4.1.25"/>
    </reaction>
</comment>
<evidence type="ECO:0000256" key="1">
    <source>
        <dbReference type="ARBA" id="ARBA00000439"/>
    </source>
</evidence>